<comment type="caution">
    <text evidence="2">The sequence shown here is derived from an EMBL/GenBank/DDBJ whole genome shotgun (WGS) entry which is preliminary data.</text>
</comment>
<accession>A0A9P7A603</accession>
<dbReference type="Gene3D" id="1.20.1280.50">
    <property type="match status" value="1"/>
</dbReference>
<dbReference type="SUPFAM" id="SSF81383">
    <property type="entry name" value="F-box domain"/>
    <property type="match status" value="1"/>
</dbReference>
<gene>
    <name evidence="2" type="ORF">EV702DRAFT_506962</name>
</gene>
<feature type="domain" description="F-box" evidence="1">
    <location>
        <begin position="45"/>
        <end position="94"/>
    </location>
</feature>
<evidence type="ECO:0000313" key="3">
    <source>
        <dbReference type="Proteomes" id="UP000714275"/>
    </source>
</evidence>
<name>A0A9P7A603_9AGAM</name>
<evidence type="ECO:0000313" key="2">
    <source>
        <dbReference type="EMBL" id="KAG1782081.1"/>
    </source>
</evidence>
<keyword evidence="3" id="KW-1185">Reference proteome</keyword>
<dbReference type="Pfam" id="PF12937">
    <property type="entry name" value="F-box-like"/>
    <property type="match status" value="1"/>
</dbReference>
<dbReference type="InterPro" id="IPR036047">
    <property type="entry name" value="F-box-like_dom_sf"/>
</dbReference>
<reference evidence="2" key="1">
    <citation type="journal article" date="2020" name="New Phytol.">
        <title>Comparative genomics reveals dynamic genome evolution in host specialist ectomycorrhizal fungi.</title>
        <authorList>
            <person name="Lofgren L.A."/>
            <person name="Nguyen N.H."/>
            <person name="Vilgalys R."/>
            <person name="Ruytinx J."/>
            <person name="Liao H.L."/>
            <person name="Branco S."/>
            <person name="Kuo A."/>
            <person name="LaButti K."/>
            <person name="Lipzen A."/>
            <person name="Andreopoulos W."/>
            <person name="Pangilinan J."/>
            <person name="Riley R."/>
            <person name="Hundley H."/>
            <person name="Na H."/>
            <person name="Barry K."/>
            <person name="Grigoriev I.V."/>
            <person name="Stajich J.E."/>
            <person name="Kennedy P.G."/>
        </authorList>
    </citation>
    <scope>NUCLEOTIDE SEQUENCE</scope>
    <source>
        <strain evidence="2">DOB743</strain>
    </source>
</reference>
<sequence>MEVPALSIGGHFKLQSSLGGSNFFPMTSTSPIVKNTSHIAHLVKKAGFLSLPEELRFYILSFLLYRDLLCCTSVCKALRRTYMSSSGLQYIVELSGQQLLLVPNTDNHTTISERLRLLRDRAHAWFKFDLHSFKTISFPAEMCDERNAVIDGHFSLWDKNTDLAWIIPIVPKRSQQTFVRDWSPGTLCPMRYSDDVFMDPAQNLIAVVYFVHDETAYIDLRALDGDGVHPQAAGPKLILSGLPGYDETRFATTRTELKGFGRHITLRRSLLVSHVETWASEMWQLQIWDWQHSTTSNSVLSDTTLLGDFCFLGNNRLLVVANDLKIYSIEDMSQTPQLLASFQSPERWLVKKCLLPMDDIEQPQKQTQNKKSMYISDPKHRLLCITTDANRVYIISTKVFFDLDGMTAATPIPWNEWGSSNARIFQHPCECKIHVSGNRVLQAFPVGTHMRFPEFPKEYILHMMDFSPLAVTNRRGLGRVVKEPSTIDVTEYYGLYRQRLTTSLPYVEVVSNRNMEAIDLEDIWLDKDSIYMLNNVNSISDENIRRLEVIDV</sequence>
<organism evidence="2 3">
    <name type="scientific">Suillus placidus</name>
    <dbReference type="NCBI Taxonomy" id="48579"/>
    <lineage>
        <taxon>Eukaryota</taxon>
        <taxon>Fungi</taxon>
        <taxon>Dikarya</taxon>
        <taxon>Basidiomycota</taxon>
        <taxon>Agaricomycotina</taxon>
        <taxon>Agaricomycetes</taxon>
        <taxon>Agaricomycetidae</taxon>
        <taxon>Boletales</taxon>
        <taxon>Suillineae</taxon>
        <taxon>Suillaceae</taxon>
        <taxon>Suillus</taxon>
    </lineage>
</organism>
<dbReference type="EMBL" id="JABBWD010000004">
    <property type="protein sequence ID" value="KAG1782081.1"/>
    <property type="molecule type" value="Genomic_DNA"/>
</dbReference>
<dbReference type="PROSITE" id="PS50181">
    <property type="entry name" value="FBOX"/>
    <property type="match status" value="1"/>
</dbReference>
<dbReference type="OrthoDB" id="2745718at2759"/>
<proteinExistence type="predicted"/>
<dbReference type="InterPro" id="IPR001810">
    <property type="entry name" value="F-box_dom"/>
</dbReference>
<dbReference type="CDD" id="cd09917">
    <property type="entry name" value="F-box_SF"/>
    <property type="match status" value="1"/>
</dbReference>
<dbReference type="Proteomes" id="UP000714275">
    <property type="component" value="Unassembled WGS sequence"/>
</dbReference>
<evidence type="ECO:0000259" key="1">
    <source>
        <dbReference type="PROSITE" id="PS50181"/>
    </source>
</evidence>
<dbReference type="AlphaFoldDB" id="A0A9P7A603"/>
<protein>
    <recommendedName>
        <fullName evidence="1">F-box domain-containing protein</fullName>
    </recommendedName>
</protein>